<dbReference type="InterPro" id="IPR043129">
    <property type="entry name" value="ATPase_NBD"/>
</dbReference>
<evidence type="ECO:0000256" key="1">
    <source>
        <dbReference type="ARBA" id="ARBA00006479"/>
    </source>
</evidence>
<dbReference type="InterPro" id="IPR000600">
    <property type="entry name" value="ROK"/>
</dbReference>
<name>A0ABX0Y1T4_9ACTN</name>
<reference evidence="2 3" key="1">
    <citation type="submission" date="2020-03" db="EMBL/GenBank/DDBJ databases">
        <title>WGS of the type strain of Planosporangium spp.</title>
        <authorList>
            <person name="Thawai C."/>
        </authorList>
    </citation>
    <scope>NUCLEOTIDE SEQUENCE [LARGE SCALE GENOMIC DNA]</scope>
    <source>
        <strain evidence="2 3">TBRC 5610</strain>
    </source>
</reference>
<dbReference type="RefSeq" id="WP_167927225.1">
    <property type="nucleotide sequence ID" value="NZ_JAATVY010000017.1"/>
</dbReference>
<dbReference type="SUPFAM" id="SSF53067">
    <property type="entry name" value="Actin-like ATPase domain"/>
    <property type="match status" value="1"/>
</dbReference>
<dbReference type="Pfam" id="PF00480">
    <property type="entry name" value="ROK"/>
    <property type="match status" value="1"/>
</dbReference>
<organism evidence="2 3">
    <name type="scientific">Planosporangium thailandense</name>
    <dbReference type="NCBI Taxonomy" id="765197"/>
    <lineage>
        <taxon>Bacteria</taxon>
        <taxon>Bacillati</taxon>
        <taxon>Actinomycetota</taxon>
        <taxon>Actinomycetes</taxon>
        <taxon>Micromonosporales</taxon>
        <taxon>Micromonosporaceae</taxon>
        <taxon>Planosporangium</taxon>
    </lineage>
</organism>
<comment type="caution">
    <text evidence="2">The sequence shown here is derived from an EMBL/GenBank/DDBJ whole genome shotgun (WGS) entry which is preliminary data.</text>
</comment>
<gene>
    <name evidence="2" type="ORF">HC031_21730</name>
</gene>
<sequence length="324" mass="33294">MTDTMDGPDRPRAGGPDHMVIGIDLGGTKCHAALASGADSILVETHELVARYPDAVTALEAVIGELQDAARRLGGTVGGVAVGVPANVDPATGLIVNGLNLGWDRIDLRARLDRVVDAPYTIENDVNLAAIGEASRGAGRDATSFVVLALGTGLGGAAVVNGSLIRGRHNAAGEVGYLVADRHQLRKPGLLGMESIVGGLGIAARARELATLHPESCLHGVADLDAATVLAAAVDRDVVAEQILDEVIDHLAMTVIDVTAVLDAELVIVTGGVGHALAAHLPRVRDIVRQTFGHAPELVVSQLRPSAALAGALTRARRIATHGD</sequence>
<comment type="similarity">
    <text evidence="1">Belongs to the ROK (NagC/XylR) family.</text>
</comment>
<dbReference type="EMBL" id="JAATVY010000017">
    <property type="protein sequence ID" value="NJC72316.1"/>
    <property type="molecule type" value="Genomic_DNA"/>
</dbReference>
<dbReference type="PANTHER" id="PTHR18964:SF149">
    <property type="entry name" value="BIFUNCTIONAL UDP-N-ACETYLGLUCOSAMINE 2-EPIMERASE_N-ACETYLMANNOSAMINE KINASE"/>
    <property type="match status" value="1"/>
</dbReference>
<evidence type="ECO:0000313" key="3">
    <source>
        <dbReference type="Proteomes" id="UP000722989"/>
    </source>
</evidence>
<dbReference type="Proteomes" id="UP000722989">
    <property type="component" value="Unassembled WGS sequence"/>
</dbReference>
<accession>A0ABX0Y1T4</accession>
<protein>
    <submittedName>
        <fullName evidence="2">ROK family protein</fullName>
    </submittedName>
</protein>
<evidence type="ECO:0000313" key="2">
    <source>
        <dbReference type="EMBL" id="NJC72316.1"/>
    </source>
</evidence>
<dbReference type="PANTHER" id="PTHR18964">
    <property type="entry name" value="ROK (REPRESSOR, ORF, KINASE) FAMILY"/>
    <property type="match status" value="1"/>
</dbReference>
<dbReference type="Gene3D" id="3.30.420.40">
    <property type="match status" value="2"/>
</dbReference>
<keyword evidence="3" id="KW-1185">Reference proteome</keyword>
<proteinExistence type="inferred from homology"/>